<organism evidence="1 2">
    <name type="scientific">Aeromicrobium marinum DSM 15272</name>
    <dbReference type="NCBI Taxonomy" id="585531"/>
    <lineage>
        <taxon>Bacteria</taxon>
        <taxon>Bacillati</taxon>
        <taxon>Actinomycetota</taxon>
        <taxon>Actinomycetes</taxon>
        <taxon>Propionibacteriales</taxon>
        <taxon>Nocardioidaceae</taxon>
        <taxon>Aeromicrobium</taxon>
    </lineage>
</organism>
<proteinExistence type="predicted"/>
<dbReference type="Proteomes" id="UP000003111">
    <property type="component" value="Unassembled WGS sequence"/>
</dbReference>
<evidence type="ECO:0000313" key="2">
    <source>
        <dbReference type="Proteomes" id="UP000003111"/>
    </source>
</evidence>
<sequence length="44" mass="4402">MTSGASGSLVDNVVSDPERTLVEPLAADVLPAHAPSSSQVVPCP</sequence>
<name>E2SFZ9_9ACTN</name>
<accession>E2SFZ9</accession>
<dbReference type="EMBL" id="ACLF03000015">
    <property type="protein sequence ID" value="EFQ81946.1"/>
    <property type="molecule type" value="Genomic_DNA"/>
</dbReference>
<comment type="caution">
    <text evidence="1">The sequence shown here is derived from an EMBL/GenBank/DDBJ whole genome shotgun (WGS) entry which is preliminary data.</text>
</comment>
<protein>
    <submittedName>
        <fullName evidence="1">Uncharacterized protein</fullName>
    </submittedName>
</protein>
<dbReference type="AlphaFoldDB" id="E2SFZ9"/>
<evidence type="ECO:0000313" key="1">
    <source>
        <dbReference type="EMBL" id="EFQ81946.1"/>
    </source>
</evidence>
<dbReference type="STRING" id="585531.HMPREF0063_12958"/>
<keyword evidence="2" id="KW-1185">Reference proteome</keyword>
<dbReference type="HOGENOM" id="CLU_3211410_0_0_11"/>
<gene>
    <name evidence="1" type="ORF">HMPREF0063_12958</name>
</gene>
<reference evidence="1" key="1">
    <citation type="submission" date="2010-08" db="EMBL/GenBank/DDBJ databases">
        <authorList>
            <person name="Muzny D."/>
            <person name="Qin X."/>
            <person name="Buhay C."/>
            <person name="Dugan-Rocha S."/>
            <person name="Ding Y."/>
            <person name="Chen G."/>
            <person name="Hawes A."/>
            <person name="Holder M."/>
            <person name="Jhangiani S."/>
            <person name="Johnson A."/>
            <person name="Khan Z."/>
            <person name="Li Z."/>
            <person name="Liu W."/>
            <person name="Liu X."/>
            <person name="Perez L."/>
            <person name="Shen H."/>
            <person name="Wang Q."/>
            <person name="Watt J."/>
            <person name="Xi L."/>
            <person name="Xin Y."/>
            <person name="Zhou J."/>
            <person name="Deng J."/>
            <person name="Jiang H."/>
            <person name="Liu Y."/>
            <person name="Qu J."/>
            <person name="Song X.-Z."/>
            <person name="Zhang L."/>
            <person name="Villasana D."/>
            <person name="Johnson A."/>
            <person name="Liu J."/>
            <person name="Liyanage D."/>
            <person name="Lorensuhewa L."/>
            <person name="Robinson T."/>
            <person name="Song A."/>
            <person name="Song B.-B."/>
            <person name="Dinh H."/>
            <person name="Thornton R."/>
            <person name="Coyle M."/>
            <person name="Francisco L."/>
            <person name="Jackson L."/>
            <person name="Javaid M."/>
            <person name="Korchina V."/>
            <person name="Kovar C."/>
            <person name="Mata R."/>
            <person name="Mathew T."/>
            <person name="Ngo R."/>
            <person name="Nguyen L."/>
            <person name="Nguyen N."/>
            <person name="Okwuonu G."/>
            <person name="Ongeri F."/>
            <person name="Pham C."/>
            <person name="Simmons D."/>
            <person name="Wilczek-Boney K."/>
            <person name="Hale W."/>
            <person name="Jakkamsetti A."/>
            <person name="Pham P."/>
            <person name="Ruth R."/>
            <person name="San Lucas F."/>
            <person name="Warren J."/>
            <person name="Zhang J."/>
            <person name="Zhao Z."/>
            <person name="Zhou C."/>
            <person name="Zhu D."/>
            <person name="Lee S."/>
            <person name="Bess C."/>
            <person name="Blankenburg K."/>
            <person name="Forbes L."/>
            <person name="Fu Q."/>
            <person name="Gubbala S."/>
            <person name="Hirani K."/>
            <person name="Jayaseelan J.C."/>
            <person name="Lara F."/>
            <person name="Munidasa M."/>
            <person name="Palculict T."/>
            <person name="Patil S."/>
            <person name="Pu L.-L."/>
            <person name="Saada N."/>
            <person name="Tang L."/>
            <person name="Weissenberger G."/>
            <person name="Zhu Y."/>
            <person name="Hemphill L."/>
            <person name="Shang Y."/>
            <person name="Youmans B."/>
            <person name="Ayvaz T."/>
            <person name="Ross M."/>
            <person name="Santibanez J."/>
            <person name="Aqrawi P."/>
            <person name="Gross S."/>
            <person name="Joshi V."/>
            <person name="Fowler G."/>
            <person name="Nazareth L."/>
            <person name="Reid J."/>
            <person name="Worley K."/>
            <person name="Petrosino J."/>
            <person name="Highlander S."/>
            <person name="Gibbs R."/>
        </authorList>
    </citation>
    <scope>NUCLEOTIDE SEQUENCE [LARGE SCALE GENOMIC DNA]</scope>
    <source>
        <strain evidence="1">DSM 15272</strain>
    </source>
</reference>